<dbReference type="InterPro" id="IPR009057">
    <property type="entry name" value="Homeodomain-like_sf"/>
</dbReference>
<evidence type="ECO:0000313" key="5">
    <source>
        <dbReference type="EMBL" id="MYM73068.1"/>
    </source>
</evidence>
<gene>
    <name evidence="5" type="ORF">GTP56_12805</name>
</gene>
<feature type="domain" description="HTH araC/xylS-type" evidence="4">
    <location>
        <begin position="201"/>
        <end position="299"/>
    </location>
</feature>
<accession>A0A7X4H0H4</accession>
<dbReference type="GO" id="GO:0003700">
    <property type="term" value="F:DNA-binding transcription factor activity"/>
    <property type="evidence" value="ECO:0007669"/>
    <property type="project" value="InterPro"/>
</dbReference>
<proteinExistence type="predicted"/>
<dbReference type="PRINTS" id="PR00032">
    <property type="entry name" value="HTHARAC"/>
</dbReference>
<evidence type="ECO:0000259" key="4">
    <source>
        <dbReference type="PROSITE" id="PS01124"/>
    </source>
</evidence>
<dbReference type="PROSITE" id="PS00041">
    <property type="entry name" value="HTH_ARAC_FAMILY_1"/>
    <property type="match status" value="1"/>
</dbReference>
<dbReference type="Pfam" id="PF12852">
    <property type="entry name" value="Cupin_6"/>
    <property type="match status" value="1"/>
</dbReference>
<dbReference type="InterPro" id="IPR018060">
    <property type="entry name" value="HTH_AraC"/>
</dbReference>
<evidence type="ECO:0000256" key="2">
    <source>
        <dbReference type="ARBA" id="ARBA00023125"/>
    </source>
</evidence>
<dbReference type="InterPro" id="IPR020449">
    <property type="entry name" value="Tscrpt_reg_AraC-type_HTH"/>
</dbReference>
<dbReference type="Proteomes" id="UP000469734">
    <property type="component" value="Unassembled WGS sequence"/>
</dbReference>
<dbReference type="PANTHER" id="PTHR46796">
    <property type="entry name" value="HTH-TYPE TRANSCRIPTIONAL ACTIVATOR RHAS-RELATED"/>
    <property type="match status" value="1"/>
</dbReference>
<dbReference type="PROSITE" id="PS01124">
    <property type="entry name" value="HTH_ARAC_FAMILY_2"/>
    <property type="match status" value="1"/>
</dbReference>
<dbReference type="SUPFAM" id="SSF46689">
    <property type="entry name" value="Homeodomain-like"/>
    <property type="match status" value="2"/>
</dbReference>
<reference evidence="5 6" key="1">
    <citation type="submission" date="2019-12" db="EMBL/GenBank/DDBJ databases">
        <title>Novel species isolated from a subtropical stream in China.</title>
        <authorList>
            <person name="Lu H."/>
        </authorList>
    </citation>
    <scope>NUCLEOTIDE SEQUENCE [LARGE SCALE GENOMIC DNA]</scope>
    <source>
        <strain evidence="5 6">FT134W</strain>
    </source>
</reference>
<dbReference type="Pfam" id="PF12833">
    <property type="entry name" value="HTH_18"/>
    <property type="match status" value="1"/>
</dbReference>
<keyword evidence="2" id="KW-0238">DNA-binding</keyword>
<evidence type="ECO:0000313" key="6">
    <source>
        <dbReference type="Proteomes" id="UP000469734"/>
    </source>
</evidence>
<dbReference type="Gene3D" id="1.10.10.60">
    <property type="entry name" value="Homeodomain-like"/>
    <property type="match status" value="2"/>
</dbReference>
<dbReference type="InterPro" id="IPR018062">
    <property type="entry name" value="HTH_AraC-typ_CS"/>
</dbReference>
<evidence type="ECO:0000256" key="1">
    <source>
        <dbReference type="ARBA" id="ARBA00023015"/>
    </source>
</evidence>
<dbReference type="PANTHER" id="PTHR46796:SF7">
    <property type="entry name" value="ARAC FAMILY TRANSCRIPTIONAL REGULATOR"/>
    <property type="match status" value="1"/>
</dbReference>
<organism evidence="5 6">
    <name type="scientific">Duganella margarita</name>
    <dbReference type="NCBI Taxonomy" id="2692170"/>
    <lineage>
        <taxon>Bacteria</taxon>
        <taxon>Pseudomonadati</taxon>
        <taxon>Pseudomonadota</taxon>
        <taxon>Betaproteobacteria</taxon>
        <taxon>Burkholderiales</taxon>
        <taxon>Oxalobacteraceae</taxon>
        <taxon>Telluria group</taxon>
        <taxon>Duganella</taxon>
    </lineage>
</organism>
<dbReference type="InterPro" id="IPR032783">
    <property type="entry name" value="AraC_lig"/>
</dbReference>
<dbReference type="InterPro" id="IPR050204">
    <property type="entry name" value="AraC_XylS_family_regulators"/>
</dbReference>
<keyword evidence="3" id="KW-0804">Transcription</keyword>
<dbReference type="AlphaFoldDB" id="A0A7X4H0H4"/>
<dbReference type="EMBL" id="WWCR01000011">
    <property type="protein sequence ID" value="MYM73068.1"/>
    <property type="molecule type" value="Genomic_DNA"/>
</dbReference>
<comment type="caution">
    <text evidence="5">The sequence shown here is derived from an EMBL/GenBank/DDBJ whole genome shotgun (WGS) entry which is preliminary data.</text>
</comment>
<sequence length="300" mass="31920">MDPLSDILRLMRPCGYGFRGLDAGGDWALAFTAAEGVLCFAIETGSCWLRLVDAVAPTRLEAGDVVLLTGGGAVQLYSGATAELRDAAEFLSRVPPGEVATLNGGGDCRGIGGFFSLEGMDGRGLLAAVPSVVHVRSDTSKTALYVGVQRLMSELRDPRPGSELIASHLAQALLVEALRAHLEHATASQSWLAALSVPTLRRALTAMHADVARRWTLQDLAAVAGMSRSSFAARFEQVTGETPIAYLTRWRMFLAADRLATSGRSLADVAASVGYDSESAFGAAFKRVMNSSPRQYRTRS</sequence>
<dbReference type="SMART" id="SM00342">
    <property type="entry name" value="HTH_ARAC"/>
    <property type="match status" value="1"/>
</dbReference>
<protein>
    <submittedName>
        <fullName evidence="5">Helix-turn-helix domain-containing protein</fullName>
    </submittedName>
</protein>
<evidence type="ECO:0000256" key="3">
    <source>
        <dbReference type="ARBA" id="ARBA00023163"/>
    </source>
</evidence>
<dbReference type="GO" id="GO:0043565">
    <property type="term" value="F:sequence-specific DNA binding"/>
    <property type="evidence" value="ECO:0007669"/>
    <property type="project" value="InterPro"/>
</dbReference>
<keyword evidence="1" id="KW-0805">Transcription regulation</keyword>
<name>A0A7X4H0H4_9BURK</name>